<keyword evidence="1" id="KW-0472">Membrane</keyword>
<feature type="transmembrane region" description="Helical" evidence="1">
    <location>
        <begin position="16"/>
        <end position="34"/>
    </location>
</feature>
<dbReference type="RefSeq" id="WP_173057521.1">
    <property type="nucleotide sequence ID" value="NZ_BAABGO010000021.1"/>
</dbReference>
<dbReference type="AlphaFoldDB" id="A0A6V8KD68"/>
<feature type="transmembrane region" description="Helical" evidence="1">
    <location>
        <begin position="40"/>
        <end position="61"/>
    </location>
</feature>
<evidence type="ECO:0000256" key="1">
    <source>
        <dbReference type="SAM" id="Phobius"/>
    </source>
</evidence>
<comment type="caution">
    <text evidence="2">The sequence shown here is derived from an EMBL/GenBank/DDBJ whole genome shotgun (WGS) entry which is preliminary data.</text>
</comment>
<protein>
    <submittedName>
        <fullName evidence="2">Uncharacterized protein</fullName>
    </submittedName>
</protein>
<dbReference type="EMBL" id="BLPF01000001">
    <property type="protein sequence ID" value="GFJ80089.1"/>
    <property type="molecule type" value="Genomic_DNA"/>
</dbReference>
<name>A0A6V8KD68_9ACTN</name>
<evidence type="ECO:0000313" key="3">
    <source>
        <dbReference type="Proteomes" id="UP000482800"/>
    </source>
</evidence>
<organism evidence="2 3">
    <name type="scientific">Phytohabitans houttuyneae</name>
    <dbReference type="NCBI Taxonomy" id="1076126"/>
    <lineage>
        <taxon>Bacteria</taxon>
        <taxon>Bacillati</taxon>
        <taxon>Actinomycetota</taxon>
        <taxon>Actinomycetes</taxon>
        <taxon>Micromonosporales</taxon>
        <taxon>Micromonosporaceae</taxon>
    </lineage>
</organism>
<dbReference type="Proteomes" id="UP000482800">
    <property type="component" value="Unassembled WGS sequence"/>
</dbReference>
<reference evidence="2 3" key="2">
    <citation type="submission" date="2020-03" db="EMBL/GenBank/DDBJ databases">
        <authorList>
            <person name="Ichikawa N."/>
            <person name="Kimura A."/>
            <person name="Kitahashi Y."/>
            <person name="Uohara A."/>
        </authorList>
    </citation>
    <scope>NUCLEOTIDE SEQUENCE [LARGE SCALE GENOMIC DNA]</scope>
    <source>
        <strain evidence="2 3">NBRC 108639</strain>
    </source>
</reference>
<sequence length="70" mass="7251">MTARRRPYLLARSGPLARRLAPVAALAGLIALTVPGPLGLAAALVAIVTGGVVAVAGALDVRRWLRSLRR</sequence>
<keyword evidence="3" id="KW-1185">Reference proteome</keyword>
<accession>A0A6V8KD68</accession>
<keyword evidence="1" id="KW-0812">Transmembrane</keyword>
<gene>
    <name evidence="2" type="ORF">Phou_042690</name>
</gene>
<reference evidence="2 3" key="1">
    <citation type="submission" date="2020-03" db="EMBL/GenBank/DDBJ databases">
        <title>Whole genome shotgun sequence of Phytohabitans houttuyneae NBRC 108639.</title>
        <authorList>
            <person name="Komaki H."/>
            <person name="Tamura T."/>
        </authorList>
    </citation>
    <scope>NUCLEOTIDE SEQUENCE [LARGE SCALE GENOMIC DNA]</scope>
    <source>
        <strain evidence="2 3">NBRC 108639</strain>
    </source>
</reference>
<evidence type="ECO:0000313" key="2">
    <source>
        <dbReference type="EMBL" id="GFJ80089.1"/>
    </source>
</evidence>
<proteinExistence type="predicted"/>
<keyword evidence="1" id="KW-1133">Transmembrane helix</keyword>